<dbReference type="InterPro" id="IPR000591">
    <property type="entry name" value="DEP_dom"/>
</dbReference>
<dbReference type="EMBL" id="HBFA01012794">
    <property type="protein sequence ID" value="CAD8661042.1"/>
    <property type="molecule type" value="Transcribed_RNA"/>
</dbReference>
<dbReference type="Pfam" id="PF00610">
    <property type="entry name" value="DEP"/>
    <property type="match status" value="1"/>
</dbReference>
<dbReference type="PROSITE" id="PS50186">
    <property type="entry name" value="DEP"/>
    <property type="match status" value="1"/>
</dbReference>
<dbReference type="SUPFAM" id="SSF46785">
    <property type="entry name" value="Winged helix' DNA-binding domain"/>
    <property type="match status" value="1"/>
</dbReference>
<evidence type="ECO:0000259" key="1">
    <source>
        <dbReference type="PROSITE" id="PS50186"/>
    </source>
</evidence>
<protein>
    <recommendedName>
        <fullName evidence="1">DEP domain-containing protein</fullName>
    </recommendedName>
</protein>
<sequence length="197" mass="21818">MEECAAIAAPCRAHALSREDLRALVQRMAAGIPVRDHLHYMLAYEACFTGREAVEWMVGAGEAESAERALCLGNQLLRANLIFHIYNENPFENATIFYRFNLDPTRIPCVGRKIIHMPPPDDHALIDVAREARQEGAPLREAQLLDRMAGLRGEIAALHAERAELLRRDLLTLYGAEADGSEVPEVDISRVSCGATS</sequence>
<organism evidence="2">
    <name type="scientific">Pyramimonas obovata</name>
    <dbReference type="NCBI Taxonomy" id="1411642"/>
    <lineage>
        <taxon>Eukaryota</taxon>
        <taxon>Viridiplantae</taxon>
        <taxon>Chlorophyta</taxon>
        <taxon>Pyramimonadophyceae</taxon>
        <taxon>Pyramimonadales</taxon>
        <taxon>Pyramimonadaceae</taxon>
        <taxon>Pyramimonas</taxon>
        <taxon>Pyramimonas incertae sedis</taxon>
    </lineage>
</organism>
<gene>
    <name evidence="2" type="ORF">POBO1169_LOCUS6656</name>
</gene>
<dbReference type="SMART" id="SM00049">
    <property type="entry name" value="DEP"/>
    <property type="match status" value="1"/>
</dbReference>
<dbReference type="CDD" id="cd04371">
    <property type="entry name" value="DEP"/>
    <property type="match status" value="1"/>
</dbReference>
<proteinExistence type="predicted"/>
<accession>A0A7S0N8A5</accession>
<evidence type="ECO:0000313" key="2">
    <source>
        <dbReference type="EMBL" id="CAD8661042.1"/>
    </source>
</evidence>
<reference evidence="2" key="1">
    <citation type="submission" date="2021-01" db="EMBL/GenBank/DDBJ databases">
        <authorList>
            <person name="Corre E."/>
            <person name="Pelletier E."/>
            <person name="Niang G."/>
            <person name="Scheremetjew M."/>
            <person name="Finn R."/>
            <person name="Kale V."/>
            <person name="Holt S."/>
            <person name="Cochrane G."/>
            <person name="Meng A."/>
            <person name="Brown T."/>
            <person name="Cohen L."/>
        </authorList>
    </citation>
    <scope>NUCLEOTIDE SEQUENCE</scope>
    <source>
        <strain evidence="2">CCMP722</strain>
    </source>
</reference>
<feature type="domain" description="DEP" evidence="1">
    <location>
        <begin position="28"/>
        <end position="102"/>
    </location>
</feature>
<dbReference type="AlphaFoldDB" id="A0A7S0N8A5"/>
<dbReference type="InterPro" id="IPR036390">
    <property type="entry name" value="WH_DNA-bd_sf"/>
</dbReference>
<dbReference type="InterPro" id="IPR036388">
    <property type="entry name" value="WH-like_DNA-bd_sf"/>
</dbReference>
<dbReference type="Gene3D" id="1.10.10.10">
    <property type="entry name" value="Winged helix-like DNA-binding domain superfamily/Winged helix DNA-binding domain"/>
    <property type="match status" value="1"/>
</dbReference>
<dbReference type="GO" id="GO:0035556">
    <property type="term" value="P:intracellular signal transduction"/>
    <property type="evidence" value="ECO:0007669"/>
    <property type="project" value="InterPro"/>
</dbReference>
<name>A0A7S0N8A5_9CHLO</name>